<dbReference type="InterPro" id="IPR005545">
    <property type="entry name" value="YCII"/>
</dbReference>
<dbReference type="EMBL" id="CP126970">
    <property type="protein sequence ID" value="WIM71070.1"/>
    <property type="molecule type" value="Genomic_DNA"/>
</dbReference>
<keyword evidence="4" id="KW-1185">Reference proteome</keyword>
<feature type="domain" description="YCII-related" evidence="2">
    <location>
        <begin position="21"/>
        <end position="111"/>
    </location>
</feature>
<organism evidence="3 4">
    <name type="scientific">Corynebacterium suedekumii</name>
    <dbReference type="NCBI Taxonomy" id="3049801"/>
    <lineage>
        <taxon>Bacteria</taxon>
        <taxon>Bacillati</taxon>
        <taxon>Actinomycetota</taxon>
        <taxon>Actinomycetes</taxon>
        <taxon>Mycobacteriales</taxon>
        <taxon>Corynebacteriaceae</taxon>
        <taxon>Corynebacterium</taxon>
    </lineage>
</organism>
<dbReference type="SUPFAM" id="SSF54909">
    <property type="entry name" value="Dimeric alpha+beta barrel"/>
    <property type="match status" value="1"/>
</dbReference>
<dbReference type="RefSeq" id="WP_284875645.1">
    <property type="nucleotide sequence ID" value="NZ_CP126970.1"/>
</dbReference>
<dbReference type="InterPro" id="IPR011008">
    <property type="entry name" value="Dimeric_a/b-barrel"/>
</dbReference>
<evidence type="ECO:0000313" key="4">
    <source>
        <dbReference type="Proteomes" id="UP001238805"/>
    </source>
</evidence>
<sequence length="115" mass="12086">MTQFMLSVFHDPGVHDAGAAYQSDEEMQAAFAAVDAFNQELQSNDQLVFACGLLPPESATVVDAEGGQTPPPADRGRQLGGFWIVEVADHESAVTLAARAAAACGQLVEARQLQG</sequence>
<dbReference type="Proteomes" id="UP001238805">
    <property type="component" value="Chromosome"/>
</dbReference>
<evidence type="ECO:0000313" key="3">
    <source>
        <dbReference type="EMBL" id="WIM71070.1"/>
    </source>
</evidence>
<comment type="similarity">
    <text evidence="1">Belongs to the YciI family.</text>
</comment>
<accession>A0ABY8VN43</accession>
<evidence type="ECO:0000259" key="2">
    <source>
        <dbReference type="Pfam" id="PF03795"/>
    </source>
</evidence>
<dbReference type="Pfam" id="PF03795">
    <property type="entry name" value="YCII"/>
    <property type="match status" value="1"/>
</dbReference>
<name>A0ABY8VN43_9CORY</name>
<reference evidence="3 4" key="1">
    <citation type="submission" date="2023-05" db="EMBL/GenBank/DDBJ databases">
        <title>Corynebacterium suedekumii sp. nov. and Corynebacterium breve sp. nov. isolated from raw cow's milk.</title>
        <authorList>
            <person name="Baer M.K."/>
            <person name="Mehl L."/>
            <person name="Hellmuth R."/>
            <person name="Marke G."/>
            <person name="Lipski A."/>
        </authorList>
    </citation>
    <scope>NUCLEOTIDE SEQUENCE [LARGE SCALE GENOMIC DNA]</scope>
    <source>
        <strain evidence="3 4">LM112</strain>
    </source>
</reference>
<proteinExistence type="inferred from homology"/>
<gene>
    <name evidence="3" type="ORF">QP029_04490</name>
</gene>
<dbReference type="Gene3D" id="3.30.70.1060">
    <property type="entry name" value="Dimeric alpha+beta barrel"/>
    <property type="match status" value="1"/>
</dbReference>
<evidence type="ECO:0000256" key="1">
    <source>
        <dbReference type="ARBA" id="ARBA00007689"/>
    </source>
</evidence>
<protein>
    <submittedName>
        <fullName evidence="3">YciI family protein</fullName>
    </submittedName>
</protein>